<evidence type="ECO:0000256" key="1">
    <source>
        <dbReference type="SAM" id="Coils"/>
    </source>
</evidence>
<feature type="compositionally biased region" description="Low complexity" evidence="2">
    <location>
        <begin position="331"/>
        <end position="358"/>
    </location>
</feature>
<feature type="compositionally biased region" description="Polar residues" evidence="2">
    <location>
        <begin position="92"/>
        <end position="101"/>
    </location>
</feature>
<feature type="region of interest" description="Disordered" evidence="2">
    <location>
        <begin position="1"/>
        <end position="175"/>
    </location>
</feature>
<feature type="compositionally biased region" description="Acidic residues" evidence="2">
    <location>
        <begin position="430"/>
        <end position="440"/>
    </location>
</feature>
<reference evidence="3 4" key="1">
    <citation type="journal article" date="2008" name="Nature">
        <title>The genome of Laccaria bicolor provides insights into mycorrhizal symbiosis.</title>
        <authorList>
            <person name="Martin F."/>
            <person name="Aerts A."/>
            <person name="Ahren D."/>
            <person name="Brun A."/>
            <person name="Danchin E.G.J."/>
            <person name="Duchaussoy F."/>
            <person name="Gibon J."/>
            <person name="Kohler A."/>
            <person name="Lindquist E."/>
            <person name="Pereda V."/>
            <person name="Salamov A."/>
            <person name="Shapiro H.J."/>
            <person name="Wuyts J."/>
            <person name="Blaudez D."/>
            <person name="Buee M."/>
            <person name="Brokstein P."/>
            <person name="Canbaeck B."/>
            <person name="Cohen D."/>
            <person name="Courty P.E."/>
            <person name="Coutinho P.M."/>
            <person name="Delaruelle C."/>
            <person name="Detter J.C."/>
            <person name="Deveau A."/>
            <person name="DiFazio S."/>
            <person name="Duplessis S."/>
            <person name="Fraissinet-Tachet L."/>
            <person name="Lucic E."/>
            <person name="Frey-Klett P."/>
            <person name="Fourrey C."/>
            <person name="Feussner I."/>
            <person name="Gay G."/>
            <person name="Grimwood J."/>
            <person name="Hoegger P.J."/>
            <person name="Jain P."/>
            <person name="Kilaru S."/>
            <person name="Labbe J."/>
            <person name="Lin Y.C."/>
            <person name="Legue V."/>
            <person name="Le Tacon F."/>
            <person name="Marmeisse R."/>
            <person name="Melayah D."/>
            <person name="Montanini B."/>
            <person name="Muratet M."/>
            <person name="Nehls U."/>
            <person name="Niculita-Hirzel H."/>
            <person name="Oudot-Le Secq M.P."/>
            <person name="Peter M."/>
            <person name="Quesneville H."/>
            <person name="Rajashekar B."/>
            <person name="Reich M."/>
            <person name="Rouhier N."/>
            <person name="Schmutz J."/>
            <person name="Yin T."/>
            <person name="Chalot M."/>
            <person name="Henrissat B."/>
            <person name="Kuees U."/>
            <person name="Lucas S."/>
            <person name="Van de Peer Y."/>
            <person name="Podila G.K."/>
            <person name="Polle A."/>
            <person name="Pukkila P.J."/>
            <person name="Richardson P.M."/>
            <person name="Rouze P."/>
            <person name="Sanders I.R."/>
            <person name="Stajich J.E."/>
            <person name="Tunlid A."/>
            <person name="Tuskan G."/>
            <person name="Grigoriev I.V."/>
        </authorList>
    </citation>
    <scope>NUCLEOTIDE SEQUENCE [LARGE SCALE GENOMIC DNA]</scope>
    <source>
        <strain evidence="4">S238N-H82 / ATCC MYA-4686</strain>
    </source>
</reference>
<keyword evidence="1" id="KW-0175">Coiled coil</keyword>
<dbReference type="HOGENOM" id="CLU_021799_0_0_1"/>
<feature type="region of interest" description="Disordered" evidence="2">
    <location>
        <begin position="712"/>
        <end position="752"/>
    </location>
</feature>
<evidence type="ECO:0000313" key="3">
    <source>
        <dbReference type="EMBL" id="EDR06988.1"/>
    </source>
</evidence>
<feature type="coiled-coil region" evidence="1">
    <location>
        <begin position="188"/>
        <end position="215"/>
    </location>
</feature>
<gene>
    <name evidence="3" type="ORF">LACBIDRAFT_328400</name>
</gene>
<feature type="compositionally biased region" description="Polar residues" evidence="2">
    <location>
        <begin position="732"/>
        <end position="742"/>
    </location>
</feature>
<accession>B0DER6</accession>
<feature type="region of interest" description="Disordered" evidence="2">
    <location>
        <begin position="669"/>
        <end position="697"/>
    </location>
</feature>
<feature type="region of interest" description="Disordered" evidence="2">
    <location>
        <begin position="277"/>
        <end position="465"/>
    </location>
</feature>
<dbReference type="EMBL" id="DS547106">
    <property type="protein sequence ID" value="EDR06988.1"/>
    <property type="molecule type" value="Genomic_DNA"/>
</dbReference>
<protein>
    <submittedName>
        <fullName evidence="3">Predicted protein</fullName>
    </submittedName>
</protein>
<name>B0DER6_LACBS</name>
<dbReference type="GeneID" id="6077944"/>
<feature type="compositionally biased region" description="Low complexity" evidence="2">
    <location>
        <begin position="53"/>
        <end position="91"/>
    </location>
</feature>
<keyword evidence="4" id="KW-1185">Reference proteome</keyword>
<dbReference type="OrthoDB" id="3204900at2759"/>
<feature type="region of interest" description="Disordered" evidence="2">
    <location>
        <begin position="487"/>
        <end position="522"/>
    </location>
</feature>
<dbReference type="AlphaFoldDB" id="B0DER6"/>
<feature type="compositionally biased region" description="Low complexity" evidence="2">
    <location>
        <begin position="673"/>
        <end position="692"/>
    </location>
</feature>
<feature type="compositionally biased region" description="Low complexity" evidence="2">
    <location>
        <begin position="1"/>
        <end position="24"/>
    </location>
</feature>
<feature type="compositionally biased region" description="Basic and acidic residues" evidence="2">
    <location>
        <begin position="144"/>
        <end position="162"/>
    </location>
</feature>
<proteinExistence type="predicted"/>
<dbReference type="KEGG" id="lbc:LACBIDRAFT_328400"/>
<feature type="compositionally biased region" description="Polar residues" evidence="2">
    <location>
        <begin position="487"/>
        <end position="496"/>
    </location>
</feature>
<feature type="compositionally biased region" description="Low complexity" evidence="2">
    <location>
        <begin position="113"/>
        <end position="130"/>
    </location>
</feature>
<dbReference type="Proteomes" id="UP000001194">
    <property type="component" value="Unassembled WGS sequence"/>
</dbReference>
<evidence type="ECO:0000256" key="2">
    <source>
        <dbReference type="SAM" id="MobiDB-lite"/>
    </source>
</evidence>
<dbReference type="RefSeq" id="XP_001882361.1">
    <property type="nucleotide sequence ID" value="XM_001882326.1"/>
</dbReference>
<feature type="compositionally biased region" description="Low complexity" evidence="2">
    <location>
        <begin position="277"/>
        <end position="297"/>
    </location>
</feature>
<evidence type="ECO:0000313" key="4">
    <source>
        <dbReference type="Proteomes" id="UP000001194"/>
    </source>
</evidence>
<organism evidence="4">
    <name type="scientific">Laccaria bicolor (strain S238N-H82 / ATCC MYA-4686)</name>
    <name type="common">Bicoloured deceiver</name>
    <name type="synonym">Laccaria laccata var. bicolor</name>
    <dbReference type="NCBI Taxonomy" id="486041"/>
    <lineage>
        <taxon>Eukaryota</taxon>
        <taxon>Fungi</taxon>
        <taxon>Dikarya</taxon>
        <taxon>Basidiomycota</taxon>
        <taxon>Agaricomycotina</taxon>
        <taxon>Agaricomycetes</taxon>
        <taxon>Agaricomycetidae</taxon>
        <taxon>Agaricales</taxon>
        <taxon>Agaricineae</taxon>
        <taxon>Hydnangiaceae</taxon>
        <taxon>Laccaria</taxon>
    </lineage>
</organism>
<dbReference type="InParanoid" id="B0DER6"/>
<sequence length="752" mass="79389">MSKPTSTTAPSSYYSALSSSSTTTKSKRHSLAILPPASPGPRPLHLLDGTITSSSTSASSPLHSPSTSSKASRRQSSISYYPPDRTPDYYTSSSITLSNAGRSPLSARGTQHAGAGLSRSSSVGRGSPGLKGRHGEIQRMSLPLEKEKEKERPPLTLAEKRGQLGPSSCGLSSKNSLRTPHAELLHFIAQKESKCLELRSQLAVHEEELLQLKRKWERIVNRGFEKSQSPPDAVSRAPPNTITNPASTVVAGLTGPAVLEGIKEGMHRFLAAGLSISDPNSTPSSPSPLSASPLPLSGQRSSPLLAERSSPLSGGPTTPRWRTHAREKESLSSVSTHATATSATTRYSQCSSSTAASSLGGKELGGDDVEDGQEPLGESDNFCAAPELMVHDTGATPTMSPNPAFKRKERQQGAIDPQQPVPGEPQPQSEPDDDDDEFDEATFTSSLDLTPSGGAKVRRRKSKDVVPLHWSSGLSAIEPGLTANTATASSVGSSRVPSPLPELEGTAKIEGGTSGREKTNGNTMRATLNTNGHGYAAQSDGRFGGGVYGMGSLPPPSSIPGLGVLTGGGATWMGSVGKKLGELRDSPAYVYLSAFSIGPFSWASRLFDHKMVPDLGSAPSFCLPWFLTVMLMSSLSVYSFTKSQKRASVLLSDVSQSIVSAWNAPTTPIGSAPPISRTRSTPLPTSPLSPSLLDDDNDDTIRIASVMTPDSKKLHTTTLMPSWPDGGMKPSNKPTTTSSNAKTQDEDEEWNW</sequence>
<feature type="compositionally biased region" description="Polar residues" evidence="2">
    <location>
        <begin position="165"/>
        <end position="175"/>
    </location>
</feature>